<dbReference type="Pfam" id="PF00394">
    <property type="entry name" value="Cu-oxidase"/>
    <property type="match status" value="1"/>
</dbReference>
<dbReference type="Proteomes" id="UP001629113">
    <property type="component" value="Unassembled WGS sequence"/>
</dbReference>
<sequence length="408" mass="45041">MVIHGPTHVPYDIDIGPVMLSDWYHEDYLTILRGIVGTDLAGVTRVSDNNLINARNNYDCSQVGNDTTPCFSNAGLANFQFTPGSVHRLRLVNSGAEGMQKFSIDGHRLQVIAQDFVPIVPYDTEVVTLGIGQRTDVLVTGMSNPNGTYFMRSTIPTADGCSLAGNPDATAIVYYNGSAPTQTPRTSPWPAWIESLETQCGNDPLEQTVPWFPITPDPNPSVTQEITINFGQNETGNYGWSMNESRFRTNYNQPVLLLSKLGNNSYPDSPQWNVYNFGSNSSVRIVVNNNFTVNHPMHLHGHNMYVLSVGNGTWDGQTIVNPSNPTRRDVQIIPGNGHMVIQFDQDNPGVWPFHCHIAWHVSAGLSISVLERPDDIAKLPIPSIMAQTCRDWADFTDRAVVDQIDSGL</sequence>
<dbReference type="PROSITE" id="PS00079">
    <property type="entry name" value="MULTICOPPER_OXIDASE1"/>
    <property type="match status" value="1"/>
</dbReference>
<gene>
    <name evidence="6" type="ORF">PVAG01_00183</name>
</gene>
<feature type="domain" description="Plastocyanin-like" evidence="4">
    <location>
        <begin position="17"/>
        <end position="177"/>
    </location>
</feature>
<dbReference type="PANTHER" id="PTHR11709:SF145">
    <property type="entry name" value="LCC1"/>
    <property type="match status" value="1"/>
</dbReference>
<evidence type="ECO:0000259" key="4">
    <source>
        <dbReference type="Pfam" id="PF00394"/>
    </source>
</evidence>
<dbReference type="PANTHER" id="PTHR11709">
    <property type="entry name" value="MULTI-COPPER OXIDASE"/>
    <property type="match status" value="1"/>
</dbReference>
<dbReference type="SUPFAM" id="SSF49503">
    <property type="entry name" value="Cupredoxins"/>
    <property type="match status" value="2"/>
</dbReference>
<evidence type="ECO:0000256" key="3">
    <source>
        <dbReference type="ARBA" id="ARBA00023002"/>
    </source>
</evidence>
<dbReference type="EMBL" id="JBFCZG010000001">
    <property type="protein sequence ID" value="KAL3426674.1"/>
    <property type="molecule type" value="Genomic_DNA"/>
</dbReference>
<evidence type="ECO:0000256" key="1">
    <source>
        <dbReference type="ARBA" id="ARBA00010609"/>
    </source>
</evidence>
<dbReference type="InterPro" id="IPR001117">
    <property type="entry name" value="Cu-oxidase_2nd"/>
</dbReference>
<proteinExistence type="inferred from homology"/>
<dbReference type="InterPro" id="IPR008972">
    <property type="entry name" value="Cupredoxin"/>
</dbReference>
<dbReference type="InterPro" id="IPR045087">
    <property type="entry name" value="Cu-oxidase_fam"/>
</dbReference>
<comment type="similarity">
    <text evidence="1">Belongs to the multicopper oxidase family.</text>
</comment>
<comment type="caution">
    <text evidence="6">The sequence shown here is derived from an EMBL/GenBank/DDBJ whole genome shotgun (WGS) entry which is preliminary data.</text>
</comment>
<protein>
    <submittedName>
        <fullName evidence="6">Multicopper oxidase</fullName>
    </submittedName>
</protein>
<dbReference type="InterPro" id="IPR011706">
    <property type="entry name" value="Cu-oxidase_C"/>
</dbReference>
<name>A0ABR4PTH9_9HELO</name>
<dbReference type="CDD" id="cd13901">
    <property type="entry name" value="CuRO_3_MaLCC_like"/>
    <property type="match status" value="1"/>
</dbReference>
<reference evidence="6 7" key="1">
    <citation type="submission" date="2024-06" db="EMBL/GenBank/DDBJ databases">
        <title>Complete genome of Phlyctema vagabunda strain 19-DSS-EL-015.</title>
        <authorList>
            <person name="Fiorenzani C."/>
        </authorList>
    </citation>
    <scope>NUCLEOTIDE SEQUENCE [LARGE SCALE GENOMIC DNA]</scope>
    <source>
        <strain evidence="6 7">19-DSS-EL-015</strain>
    </source>
</reference>
<organism evidence="6 7">
    <name type="scientific">Phlyctema vagabunda</name>
    <dbReference type="NCBI Taxonomy" id="108571"/>
    <lineage>
        <taxon>Eukaryota</taxon>
        <taxon>Fungi</taxon>
        <taxon>Dikarya</taxon>
        <taxon>Ascomycota</taxon>
        <taxon>Pezizomycotina</taxon>
        <taxon>Leotiomycetes</taxon>
        <taxon>Helotiales</taxon>
        <taxon>Dermateaceae</taxon>
        <taxon>Phlyctema</taxon>
    </lineage>
</organism>
<evidence type="ECO:0000259" key="5">
    <source>
        <dbReference type="Pfam" id="PF07731"/>
    </source>
</evidence>
<evidence type="ECO:0000313" key="6">
    <source>
        <dbReference type="EMBL" id="KAL3426674.1"/>
    </source>
</evidence>
<dbReference type="InterPro" id="IPR033138">
    <property type="entry name" value="Cu_oxidase_CS"/>
</dbReference>
<dbReference type="Pfam" id="PF07731">
    <property type="entry name" value="Cu-oxidase_2"/>
    <property type="match status" value="1"/>
</dbReference>
<accession>A0ABR4PTH9</accession>
<dbReference type="PROSITE" id="PS00080">
    <property type="entry name" value="MULTICOPPER_OXIDASE2"/>
    <property type="match status" value="1"/>
</dbReference>
<evidence type="ECO:0000256" key="2">
    <source>
        <dbReference type="ARBA" id="ARBA00022723"/>
    </source>
</evidence>
<dbReference type="Gene3D" id="2.60.40.420">
    <property type="entry name" value="Cupredoxins - blue copper proteins"/>
    <property type="match status" value="2"/>
</dbReference>
<feature type="domain" description="Plastocyanin-like" evidence="5">
    <location>
        <begin position="255"/>
        <end position="374"/>
    </location>
</feature>
<dbReference type="InterPro" id="IPR002355">
    <property type="entry name" value="Cu_oxidase_Cu_BS"/>
</dbReference>
<keyword evidence="2" id="KW-0479">Metal-binding</keyword>
<keyword evidence="3" id="KW-0560">Oxidoreductase</keyword>
<keyword evidence="7" id="KW-1185">Reference proteome</keyword>
<evidence type="ECO:0000313" key="7">
    <source>
        <dbReference type="Proteomes" id="UP001629113"/>
    </source>
</evidence>